<dbReference type="InterPro" id="IPR014853">
    <property type="entry name" value="VWF/SSPO/ZAN-like_Cys-rich_dom"/>
</dbReference>
<feature type="disulfide bond" evidence="2">
    <location>
        <begin position="549"/>
        <end position="603"/>
    </location>
</feature>
<evidence type="ECO:0008006" key="7">
    <source>
        <dbReference type="Google" id="ProtNLM"/>
    </source>
</evidence>
<dbReference type="Pfam" id="PF08742">
    <property type="entry name" value="C8"/>
    <property type="match status" value="1"/>
</dbReference>
<dbReference type="InterPro" id="IPR036084">
    <property type="entry name" value="Ser_inhib-like_sf"/>
</dbReference>
<sequence>CHVIVDPAPYVDSCHQSLCAKTSLCTSLEAYARECQNEGICLDWRGVICPYNCPPGLEYNPCGLGCTETCDNYELLRSSPDKCTASRGDTCSCSKGKVLHEGVCIEERLCKPCDAEGHFAGDVWKPDVCTECSCQSSSIQCKRVTCPDAPICSRGFKIITLSNHSECCPKHTCVPEPPPGAICPEPVQPQCGFGQILKLEMSENGCQDFICQCMEKADCVDVTGELKAPRALGMVATLDETGCCPKVVVTCQVDTCPKPPSCPQHHVAVKRDTELCCPSYRCAVPEGKCVYEMSYTAGLTGGERPRLAMEMENILKSTGDTWNDGPCRICECELDGNSKCTLSTCSPPPESEHYVYEPEQVNKKCCPIYKRTACKVGTAIYEIGQVWPTSNPCVNSSCIMGDNGEVSKLELSETCKRDCKEGWEYENPEKGRCCGECKAVGCLVGGKLHKAGAIWLSPDNCTAYECIIDNNQPQVISSQEKCPDISDCPSDRVYMDRCCKKCNTTVPENHSTCTTESLAPNKTIGLIKVVLETHGACVNREGVIGFTECFGTCDSYTQYNSVTGSHDSKCLCCKPKELDHLLVPLLCDDGTFAEKYVSVPKSCDCVPCEEEKRTKP</sequence>
<evidence type="ECO:0000256" key="2">
    <source>
        <dbReference type="PROSITE-ProRule" id="PRU00039"/>
    </source>
</evidence>
<protein>
    <recommendedName>
        <fullName evidence="7">VWFC domain-containing protein</fullName>
    </recommendedName>
</protein>
<dbReference type="EMBL" id="WIXP02000006">
    <property type="protein sequence ID" value="KAF6208904.1"/>
    <property type="molecule type" value="Genomic_DNA"/>
</dbReference>
<keyword evidence="6" id="KW-1185">Reference proteome</keyword>
<dbReference type="Gene3D" id="2.10.25.10">
    <property type="entry name" value="Laminin"/>
    <property type="match status" value="1"/>
</dbReference>
<dbReference type="OrthoDB" id="6262482at2759"/>
<evidence type="ECO:0000256" key="1">
    <source>
        <dbReference type="ARBA" id="ARBA00023157"/>
    </source>
</evidence>
<dbReference type="PROSITE" id="PS50184">
    <property type="entry name" value="VWFC_2"/>
    <property type="match status" value="1"/>
</dbReference>
<dbReference type="SMART" id="SM00041">
    <property type="entry name" value="CT"/>
    <property type="match status" value="1"/>
</dbReference>
<name>A0A8S9XK10_APOLU</name>
<feature type="disulfide bond" evidence="2">
    <location>
        <begin position="553"/>
        <end position="605"/>
    </location>
</feature>
<dbReference type="PROSITE" id="PS01208">
    <property type="entry name" value="VWFC_1"/>
    <property type="match status" value="1"/>
</dbReference>
<evidence type="ECO:0000313" key="5">
    <source>
        <dbReference type="EMBL" id="KAF6208904.1"/>
    </source>
</evidence>
<organism evidence="5 6">
    <name type="scientific">Apolygus lucorum</name>
    <name type="common">Small green plant bug</name>
    <name type="synonym">Lygocoris lucorum</name>
    <dbReference type="NCBI Taxonomy" id="248454"/>
    <lineage>
        <taxon>Eukaryota</taxon>
        <taxon>Metazoa</taxon>
        <taxon>Ecdysozoa</taxon>
        <taxon>Arthropoda</taxon>
        <taxon>Hexapoda</taxon>
        <taxon>Insecta</taxon>
        <taxon>Pterygota</taxon>
        <taxon>Neoptera</taxon>
        <taxon>Paraneoptera</taxon>
        <taxon>Hemiptera</taxon>
        <taxon>Heteroptera</taxon>
        <taxon>Panheteroptera</taxon>
        <taxon>Cimicomorpha</taxon>
        <taxon>Miridae</taxon>
        <taxon>Mirini</taxon>
        <taxon>Apolygus</taxon>
    </lineage>
</organism>
<dbReference type="InterPro" id="IPR001007">
    <property type="entry name" value="VWF_dom"/>
</dbReference>
<evidence type="ECO:0000259" key="3">
    <source>
        <dbReference type="PROSITE" id="PS01225"/>
    </source>
</evidence>
<dbReference type="SMART" id="SM00214">
    <property type="entry name" value="VWC"/>
    <property type="match status" value="3"/>
</dbReference>
<dbReference type="PANTHER" id="PTHR11339">
    <property type="entry name" value="EXTRACELLULAR MATRIX GLYCOPROTEIN RELATED"/>
    <property type="match status" value="1"/>
</dbReference>
<comment type="caution">
    <text evidence="5">The sequence shown here is derived from an EMBL/GenBank/DDBJ whole genome shotgun (WGS) entry which is preliminary data.</text>
</comment>
<dbReference type="SUPFAM" id="SSF57603">
    <property type="entry name" value="FnI-like domain"/>
    <property type="match status" value="3"/>
</dbReference>
<dbReference type="InterPro" id="IPR002919">
    <property type="entry name" value="TIL_dom"/>
</dbReference>
<feature type="domain" description="VWFC" evidence="4">
    <location>
        <begin position="102"/>
        <end position="174"/>
    </location>
</feature>
<accession>A0A8S9XK10</accession>
<evidence type="ECO:0000259" key="4">
    <source>
        <dbReference type="PROSITE" id="PS50184"/>
    </source>
</evidence>
<proteinExistence type="predicted"/>
<dbReference type="InterPro" id="IPR050780">
    <property type="entry name" value="Mucin_vWF_Thrombospondin_sf"/>
</dbReference>
<evidence type="ECO:0000313" key="6">
    <source>
        <dbReference type="Proteomes" id="UP000466442"/>
    </source>
</evidence>
<dbReference type="Gene3D" id="2.10.70.10">
    <property type="entry name" value="Complement Module, domain 1"/>
    <property type="match status" value="1"/>
</dbReference>
<keyword evidence="1 2" id="KW-1015">Disulfide bond</keyword>
<dbReference type="PROSITE" id="PS01185">
    <property type="entry name" value="CTCK_1"/>
    <property type="match status" value="1"/>
</dbReference>
<dbReference type="PROSITE" id="PS01225">
    <property type="entry name" value="CTCK_2"/>
    <property type="match status" value="1"/>
</dbReference>
<feature type="domain" description="CTCK" evidence="3">
    <location>
        <begin position="513"/>
        <end position="609"/>
    </location>
</feature>
<feature type="non-terminal residue" evidence="5">
    <location>
        <position position="1"/>
    </location>
</feature>
<dbReference type="InterPro" id="IPR006207">
    <property type="entry name" value="Cys_knot_C"/>
</dbReference>
<dbReference type="CDD" id="cd19941">
    <property type="entry name" value="TIL"/>
    <property type="match status" value="1"/>
</dbReference>
<dbReference type="Proteomes" id="UP000466442">
    <property type="component" value="Unassembled WGS sequence"/>
</dbReference>
<dbReference type="Pfam" id="PF01826">
    <property type="entry name" value="TIL"/>
    <property type="match status" value="1"/>
</dbReference>
<comment type="caution">
    <text evidence="2">Lacks conserved residue(s) required for the propagation of feature annotation.</text>
</comment>
<dbReference type="AlphaFoldDB" id="A0A8S9XK10"/>
<gene>
    <name evidence="5" type="ORF">GE061_014646</name>
</gene>
<reference evidence="5" key="1">
    <citation type="journal article" date="2021" name="Mol. Ecol. Resour.">
        <title>Apolygus lucorum genome provides insights into omnivorousness and mesophyll feeding.</title>
        <authorList>
            <person name="Liu Y."/>
            <person name="Liu H."/>
            <person name="Wang H."/>
            <person name="Huang T."/>
            <person name="Liu B."/>
            <person name="Yang B."/>
            <person name="Yin L."/>
            <person name="Li B."/>
            <person name="Zhang Y."/>
            <person name="Zhang S."/>
            <person name="Jiang F."/>
            <person name="Zhang X."/>
            <person name="Ren Y."/>
            <person name="Wang B."/>
            <person name="Wang S."/>
            <person name="Lu Y."/>
            <person name="Wu K."/>
            <person name="Fan W."/>
            <person name="Wang G."/>
        </authorList>
    </citation>
    <scope>NUCLEOTIDE SEQUENCE</scope>
    <source>
        <strain evidence="5">12Hb</strain>
    </source>
</reference>
<dbReference type="SMART" id="SM00832">
    <property type="entry name" value="C8"/>
    <property type="match status" value="1"/>
</dbReference>
<dbReference type="SUPFAM" id="SSF57567">
    <property type="entry name" value="Serine protease inhibitors"/>
    <property type="match status" value="1"/>
</dbReference>